<dbReference type="EMBL" id="CAUOFW020002837">
    <property type="protein sequence ID" value="CAK9156372.1"/>
    <property type="molecule type" value="Genomic_DNA"/>
</dbReference>
<evidence type="ECO:0000313" key="2">
    <source>
        <dbReference type="Proteomes" id="UP001642360"/>
    </source>
</evidence>
<sequence length="109" mass="12088">MIDDTSASIEVDLSHLSIPSDIEQHFTIDDIPPSQWRESPCLSSNETSSDEDLFMLQPSDELVLMNQPHPLARVQILFDKYSQTLAVIALFDIGDAVCIINPSLLPGPH</sequence>
<reference evidence="1 2" key="1">
    <citation type="submission" date="2024-02" db="EMBL/GenBank/DDBJ databases">
        <authorList>
            <person name="Vignale AGUSTIN F."/>
            <person name="Sosa J E."/>
            <person name="Modenutti C."/>
        </authorList>
    </citation>
    <scope>NUCLEOTIDE SEQUENCE [LARGE SCALE GENOMIC DNA]</scope>
</reference>
<proteinExistence type="predicted"/>
<name>A0ABC8SP21_9AQUA</name>
<keyword evidence="2" id="KW-1185">Reference proteome</keyword>
<evidence type="ECO:0000313" key="1">
    <source>
        <dbReference type="EMBL" id="CAK9156372.1"/>
    </source>
</evidence>
<protein>
    <submittedName>
        <fullName evidence="1">Uncharacterized protein</fullName>
    </submittedName>
</protein>
<dbReference type="AlphaFoldDB" id="A0ABC8SP21"/>
<gene>
    <name evidence="1" type="ORF">ILEXP_LOCUS24910</name>
</gene>
<comment type="caution">
    <text evidence="1">The sequence shown here is derived from an EMBL/GenBank/DDBJ whole genome shotgun (WGS) entry which is preliminary data.</text>
</comment>
<organism evidence="1 2">
    <name type="scientific">Ilex paraguariensis</name>
    <name type="common">yerba mate</name>
    <dbReference type="NCBI Taxonomy" id="185542"/>
    <lineage>
        <taxon>Eukaryota</taxon>
        <taxon>Viridiplantae</taxon>
        <taxon>Streptophyta</taxon>
        <taxon>Embryophyta</taxon>
        <taxon>Tracheophyta</taxon>
        <taxon>Spermatophyta</taxon>
        <taxon>Magnoliopsida</taxon>
        <taxon>eudicotyledons</taxon>
        <taxon>Gunneridae</taxon>
        <taxon>Pentapetalae</taxon>
        <taxon>asterids</taxon>
        <taxon>campanulids</taxon>
        <taxon>Aquifoliales</taxon>
        <taxon>Aquifoliaceae</taxon>
        <taxon>Ilex</taxon>
    </lineage>
</organism>
<accession>A0ABC8SP21</accession>
<dbReference type="Proteomes" id="UP001642360">
    <property type="component" value="Unassembled WGS sequence"/>
</dbReference>